<dbReference type="InterPro" id="IPR001938">
    <property type="entry name" value="Thaumatin"/>
</dbReference>
<accession>A0A3A8JDZ4</accession>
<feature type="region of interest" description="Disordered" evidence="1">
    <location>
        <begin position="117"/>
        <end position="207"/>
    </location>
</feature>
<name>A0A3A8JDZ4_9BACT</name>
<keyword evidence="3" id="KW-1185">Reference proteome</keyword>
<dbReference type="RefSeq" id="WP_120608330.1">
    <property type="nucleotide sequence ID" value="NZ_RAWE01000380.1"/>
</dbReference>
<dbReference type="Gene3D" id="2.60.110.10">
    <property type="entry name" value="Thaumatin"/>
    <property type="match status" value="1"/>
</dbReference>
<dbReference type="SMART" id="SM00205">
    <property type="entry name" value="THN"/>
    <property type="match status" value="1"/>
</dbReference>
<dbReference type="AlphaFoldDB" id="A0A3A8JDZ4"/>
<protein>
    <submittedName>
        <fullName evidence="2">Uncharacterized protein</fullName>
    </submittedName>
</protein>
<feature type="compositionally biased region" description="Low complexity" evidence="1">
    <location>
        <begin position="1"/>
        <end position="26"/>
    </location>
</feature>
<feature type="compositionally biased region" description="Polar residues" evidence="1">
    <location>
        <begin position="231"/>
        <end position="245"/>
    </location>
</feature>
<dbReference type="SUPFAM" id="SSF49870">
    <property type="entry name" value="Osmotin, thaumatin-like protein"/>
    <property type="match status" value="1"/>
</dbReference>
<feature type="region of interest" description="Disordered" evidence="1">
    <location>
        <begin position="229"/>
        <end position="250"/>
    </location>
</feature>
<reference evidence="3" key="1">
    <citation type="submission" date="2018-09" db="EMBL/GenBank/DDBJ databases">
        <authorList>
            <person name="Livingstone P.G."/>
            <person name="Whitworth D.E."/>
        </authorList>
    </citation>
    <scope>NUCLEOTIDE SEQUENCE [LARGE SCALE GENOMIC DNA]</scope>
    <source>
        <strain evidence="3">CA043D</strain>
    </source>
</reference>
<proteinExistence type="predicted"/>
<gene>
    <name evidence="2" type="ORF">D7X32_43340</name>
</gene>
<dbReference type="EMBL" id="RAWE01000380">
    <property type="protein sequence ID" value="RKG93952.1"/>
    <property type="molecule type" value="Genomic_DNA"/>
</dbReference>
<feature type="compositionally biased region" description="Low complexity" evidence="1">
    <location>
        <begin position="144"/>
        <end position="178"/>
    </location>
</feature>
<dbReference type="OrthoDB" id="5526250at2"/>
<feature type="region of interest" description="Disordered" evidence="1">
    <location>
        <begin position="1"/>
        <end position="56"/>
    </location>
</feature>
<dbReference type="Proteomes" id="UP000268313">
    <property type="component" value="Unassembled WGS sequence"/>
</dbReference>
<sequence length="370" mass="36919">MALSPLSKSSVASSSFSPRTSATESSNPAMRPSPVTADAVKAKGGPGSLQGMFQADGFDGASGVGKQGGVQGNPLEQLSEIVQMLKGLLEMLGAQSSAGAQQGGVAGVEGAASKAGAAQGDVPDLGGDSFDGGVPDLGGEGVDSGAATQQAAASTPATQGAPAEQAAQAPASPKQEAPVSGAQSVGAPGASKGKNTITLNNDGDKPMTVNFTPNAGEKAVDSVTLKPGESKTVQFPDNWSGNFRSDNGDGKNATLGEVKFDGGFGQTYYDVSYIEGHNAAMTMQAEGGGRLSGTMDNLLASAPDSVKAKGADGAAYGIKKSTTSNVQDSEVVDFFRKHVGADQGYVIPTDDASTLGSNNSNLVVHMKNLA</sequence>
<comment type="caution">
    <text evidence="2">The sequence shown here is derived from an EMBL/GenBank/DDBJ whole genome shotgun (WGS) entry which is preliminary data.</text>
</comment>
<dbReference type="InterPro" id="IPR037176">
    <property type="entry name" value="Osmotin/thaumatin-like_sf"/>
</dbReference>
<evidence type="ECO:0000313" key="3">
    <source>
        <dbReference type="Proteomes" id="UP000268313"/>
    </source>
</evidence>
<evidence type="ECO:0000256" key="1">
    <source>
        <dbReference type="SAM" id="MobiDB-lite"/>
    </source>
</evidence>
<evidence type="ECO:0000313" key="2">
    <source>
        <dbReference type="EMBL" id="RKG93952.1"/>
    </source>
</evidence>
<organism evidence="2 3">
    <name type="scientific">Corallococcus carmarthensis</name>
    <dbReference type="NCBI Taxonomy" id="2316728"/>
    <lineage>
        <taxon>Bacteria</taxon>
        <taxon>Pseudomonadati</taxon>
        <taxon>Myxococcota</taxon>
        <taxon>Myxococcia</taxon>
        <taxon>Myxococcales</taxon>
        <taxon>Cystobacterineae</taxon>
        <taxon>Myxococcaceae</taxon>
        <taxon>Corallococcus</taxon>
    </lineage>
</organism>